<dbReference type="InterPro" id="IPR014942">
    <property type="entry name" value="AbiEii"/>
</dbReference>
<dbReference type="Pfam" id="PF08843">
    <property type="entry name" value="AbiEii"/>
    <property type="match status" value="1"/>
</dbReference>
<gene>
    <name evidence="1" type="ORF">JNE38_20425</name>
</gene>
<accession>A0ABX7FIG0</accession>
<sequence length="292" mass="33921">MENLKDLSYEVRELVVLEALLRRISLVNMPFLLKGSLLTRQYLQDRDLRYVEDIDFLFAGKIRDAEHARQTFTDWMIQATELDLDDGIVFRSFRENAFWRSIDYAMAEDFPTVNTDLAYYLKGETRRDDQYHELCLDVSFNLDMGMEPVALEYQPVFGDRFVVPHTVPLSVQIAWKLHQTIVRPRFKDLYDLMHLLSHPSYDSMALAQTPQTLVNECGIDPSITKADIKKILVDDLYHLASAVAHDYDLEKYAGGMNRDVYFMQIATDLRKIMDRVGLNGHAFEFLPSPTHP</sequence>
<organism evidence="1 2">
    <name type="scientific">Brevibacillus choshinensis</name>
    <dbReference type="NCBI Taxonomy" id="54911"/>
    <lineage>
        <taxon>Bacteria</taxon>
        <taxon>Bacillati</taxon>
        <taxon>Bacillota</taxon>
        <taxon>Bacilli</taxon>
        <taxon>Bacillales</taxon>
        <taxon>Paenibacillaceae</taxon>
        <taxon>Brevibacillus</taxon>
    </lineage>
</organism>
<name>A0ABX7FIG0_BRECH</name>
<reference evidence="1 2" key="1">
    <citation type="submission" date="2021-01" db="EMBL/GenBank/DDBJ databases">
        <title>Identification of strong promoters based on the transcriptome of Brevibacillus choshinensis.</title>
        <authorList>
            <person name="Yao D."/>
            <person name="Zhang K."/>
            <person name="Wu J."/>
        </authorList>
    </citation>
    <scope>NUCLEOTIDE SEQUENCE [LARGE SCALE GENOMIC DNA]</scope>
    <source>
        <strain evidence="1 2">HPD31-SP3</strain>
    </source>
</reference>
<dbReference type="Proteomes" id="UP000596248">
    <property type="component" value="Chromosome"/>
</dbReference>
<evidence type="ECO:0000313" key="2">
    <source>
        <dbReference type="Proteomes" id="UP000596248"/>
    </source>
</evidence>
<protein>
    <submittedName>
        <fullName evidence="1">Nucleotidyl transferase AbiEii/AbiGii toxin family protein</fullName>
    </submittedName>
</protein>
<proteinExistence type="predicted"/>
<dbReference type="GO" id="GO:0016740">
    <property type="term" value="F:transferase activity"/>
    <property type="evidence" value="ECO:0007669"/>
    <property type="project" value="UniProtKB-KW"/>
</dbReference>
<evidence type="ECO:0000313" key="1">
    <source>
        <dbReference type="EMBL" id="QRG65927.1"/>
    </source>
</evidence>
<keyword evidence="1" id="KW-0808">Transferase</keyword>
<keyword evidence="2" id="KW-1185">Reference proteome</keyword>
<dbReference type="EMBL" id="CP069127">
    <property type="protein sequence ID" value="QRG65927.1"/>
    <property type="molecule type" value="Genomic_DNA"/>
</dbReference>
<dbReference type="RefSeq" id="WP_203352996.1">
    <property type="nucleotide sequence ID" value="NZ_CP069127.1"/>
</dbReference>